<accession>A0A3P7NM39</accession>
<proteinExistence type="predicted"/>
<name>A0A3P7NM39_CYLGO</name>
<dbReference type="EMBL" id="UYRV01126529">
    <property type="protein sequence ID" value="VDN35307.1"/>
    <property type="molecule type" value="Genomic_DNA"/>
</dbReference>
<reference evidence="2 3" key="1">
    <citation type="submission" date="2018-11" db="EMBL/GenBank/DDBJ databases">
        <authorList>
            <consortium name="Pathogen Informatics"/>
        </authorList>
    </citation>
    <scope>NUCLEOTIDE SEQUENCE [LARGE SCALE GENOMIC DNA]</scope>
</reference>
<feature type="compositionally biased region" description="Basic and acidic residues" evidence="1">
    <location>
        <begin position="18"/>
        <end position="35"/>
    </location>
</feature>
<sequence>MRKDQVEDTLQEEVMTEEEARLEEVRPEEVPEEVHLQDVTAQPFQAMEEVQGEGRWEEVAAQRSPIGEEVLEKVQWQEDVVQPLDMEEVLAAFPEEGVGVLDEEGLEVPEVVDAEWLEEVPGGCFLEEEVEVSMIEEACRERVLEEG</sequence>
<evidence type="ECO:0000313" key="2">
    <source>
        <dbReference type="EMBL" id="VDN35307.1"/>
    </source>
</evidence>
<feature type="region of interest" description="Disordered" evidence="1">
    <location>
        <begin position="1"/>
        <end position="35"/>
    </location>
</feature>
<keyword evidence="3" id="KW-1185">Reference proteome</keyword>
<evidence type="ECO:0000313" key="3">
    <source>
        <dbReference type="Proteomes" id="UP000271889"/>
    </source>
</evidence>
<feature type="compositionally biased region" description="Acidic residues" evidence="1">
    <location>
        <begin position="7"/>
        <end position="17"/>
    </location>
</feature>
<evidence type="ECO:0000256" key="1">
    <source>
        <dbReference type="SAM" id="MobiDB-lite"/>
    </source>
</evidence>
<dbReference type="AlphaFoldDB" id="A0A3P7NM39"/>
<protein>
    <submittedName>
        <fullName evidence="2">Uncharacterized protein</fullName>
    </submittedName>
</protein>
<gene>
    <name evidence="2" type="ORF">CGOC_LOCUS12893</name>
</gene>
<organism evidence="2 3">
    <name type="scientific">Cylicostephanus goldi</name>
    <name type="common">Nematode worm</name>
    <dbReference type="NCBI Taxonomy" id="71465"/>
    <lineage>
        <taxon>Eukaryota</taxon>
        <taxon>Metazoa</taxon>
        <taxon>Ecdysozoa</taxon>
        <taxon>Nematoda</taxon>
        <taxon>Chromadorea</taxon>
        <taxon>Rhabditida</taxon>
        <taxon>Rhabditina</taxon>
        <taxon>Rhabditomorpha</taxon>
        <taxon>Strongyloidea</taxon>
        <taxon>Strongylidae</taxon>
        <taxon>Cylicostephanus</taxon>
    </lineage>
</organism>
<dbReference type="Proteomes" id="UP000271889">
    <property type="component" value="Unassembled WGS sequence"/>
</dbReference>